<dbReference type="PANTHER" id="PTHR12353:SF1">
    <property type="entry name" value="DISKS LARGE-ASSOCIATED PROTEIN 5"/>
    <property type="match status" value="1"/>
</dbReference>
<dbReference type="GeneID" id="106462875"/>
<proteinExistence type="inferred from homology"/>
<keyword evidence="3" id="KW-1185">Reference proteome</keyword>
<evidence type="ECO:0000313" key="5">
    <source>
        <dbReference type="RefSeq" id="XP_022246232.1"/>
    </source>
</evidence>
<evidence type="ECO:0000256" key="1">
    <source>
        <dbReference type="ARBA" id="ARBA00008839"/>
    </source>
</evidence>
<dbReference type="Pfam" id="PF03359">
    <property type="entry name" value="GKAP"/>
    <property type="match status" value="1"/>
</dbReference>
<sequence length="265" mass="30384">MSAHNVLYFRQQLASEKEHLQKLCERWNETAAKADIPDEFNWFLIGLGQIRLAVGQAQLLMDQRFHQFSGLIDNCEFHRGEKKTTCDDLQGFWDMIFFQVEDVNQKFNNLEMLEKSKWSSELEDGVKDTKALSKTVTKSKSETGKHQKFSNVSSQMKMHILAARQRLAEAKARTVKSSSSSSSNDEENKENEKVFEMPGFFTVNSPVKIAQQRNKSEYTLLKAEAASPLAKLKPHRKPEMRNYIPLACVTRSAKKALQMSDDENI</sequence>
<name>A0ABM1SRH1_LIMPO</name>
<gene>
    <name evidence="4 5" type="primary">LOC106462875</name>
</gene>
<comment type="similarity">
    <text evidence="1">Belongs to the SAPAP family.</text>
</comment>
<feature type="region of interest" description="Disordered" evidence="2">
    <location>
        <begin position="171"/>
        <end position="192"/>
    </location>
</feature>
<accession>A0ABM1SRH1</accession>
<dbReference type="Proteomes" id="UP000694941">
    <property type="component" value="Unplaced"/>
</dbReference>
<dbReference type="InterPro" id="IPR005026">
    <property type="entry name" value="SAPAP"/>
</dbReference>
<dbReference type="PANTHER" id="PTHR12353">
    <property type="entry name" value="DISKS LARGE-ASSOCIATED PROTEIN DAP SAP90/PSD-95-ASSOCIATED PROTEIN"/>
    <property type="match status" value="1"/>
</dbReference>
<dbReference type="RefSeq" id="XP_022246227.1">
    <property type="nucleotide sequence ID" value="XM_022390519.1"/>
</dbReference>
<protein>
    <submittedName>
        <fullName evidence="4 5">Disks large-associated protein 5-like isoform X1</fullName>
    </submittedName>
</protein>
<dbReference type="RefSeq" id="XP_022246232.1">
    <property type="nucleotide sequence ID" value="XM_022390524.1"/>
</dbReference>
<evidence type="ECO:0000313" key="3">
    <source>
        <dbReference type="Proteomes" id="UP000694941"/>
    </source>
</evidence>
<reference evidence="4 5" key="1">
    <citation type="submission" date="2025-05" db="UniProtKB">
        <authorList>
            <consortium name="RefSeq"/>
        </authorList>
    </citation>
    <scope>IDENTIFICATION</scope>
    <source>
        <tissue evidence="4 5">Muscle</tissue>
    </source>
</reference>
<evidence type="ECO:0000256" key="2">
    <source>
        <dbReference type="SAM" id="MobiDB-lite"/>
    </source>
</evidence>
<organism evidence="3 4">
    <name type="scientific">Limulus polyphemus</name>
    <name type="common">Atlantic horseshoe crab</name>
    <dbReference type="NCBI Taxonomy" id="6850"/>
    <lineage>
        <taxon>Eukaryota</taxon>
        <taxon>Metazoa</taxon>
        <taxon>Ecdysozoa</taxon>
        <taxon>Arthropoda</taxon>
        <taxon>Chelicerata</taxon>
        <taxon>Merostomata</taxon>
        <taxon>Xiphosura</taxon>
        <taxon>Limulidae</taxon>
        <taxon>Limulus</taxon>
    </lineage>
</organism>
<evidence type="ECO:0000313" key="4">
    <source>
        <dbReference type="RefSeq" id="XP_022246227.1"/>
    </source>
</evidence>